<accession>A0A0F8AUT4</accession>
<proteinExistence type="predicted"/>
<evidence type="ECO:0000313" key="1">
    <source>
        <dbReference type="EMBL" id="KKF12151.1"/>
    </source>
</evidence>
<organism evidence="1">
    <name type="scientific">Larimichthys crocea</name>
    <name type="common">Large yellow croaker</name>
    <name type="synonym">Pseudosciaena crocea</name>
    <dbReference type="NCBI Taxonomy" id="215358"/>
    <lineage>
        <taxon>Eukaryota</taxon>
        <taxon>Metazoa</taxon>
        <taxon>Chordata</taxon>
        <taxon>Craniata</taxon>
        <taxon>Vertebrata</taxon>
        <taxon>Euteleostomi</taxon>
        <taxon>Actinopterygii</taxon>
        <taxon>Neopterygii</taxon>
        <taxon>Teleostei</taxon>
        <taxon>Neoteleostei</taxon>
        <taxon>Acanthomorphata</taxon>
        <taxon>Eupercaria</taxon>
        <taxon>Sciaenidae</taxon>
        <taxon>Larimichthys</taxon>
    </lineage>
</organism>
<reference evidence="1" key="1">
    <citation type="journal article" date="2015" name="PLoS Genet.">
        <title>Genome Sequencing of the Perciform Fish Larimichthys crocea Provides Insights into Molecular and Genetic Mechanisms of Stress Adaptation.</title>
        <authorList>
            <person name="Ao J."/>
            <person name="Mu Y."/>
            <person name="Xiang L.X."/>
            <person name="Fan D."/>
            <person name="Feng M."/>
            <person name="Zhang S."/>
            <person name="Shi Q."/>
            <person name="Zhu L.Y."/>
            <person name="Li T."/>
            <person name="Ding Y."/>
            <person name="Nie L."/>
            <person name="Li Q."/>
            <person name="Dong W.R."/>
            <person name="Jiang L."/>
            <person name="Sun B."/>
            <person name="Zhang X."/>
            <person name="Li M."/>
            <person name="Zhang H.Q."/>
            <person name="Xie S."/>
            <person name="Zhu Y."/>
            <person name="Jiang X."/>
            <person name="Wang X."/>
            <person name="Mu P."/>
            <person name="Chen W."/>
            <person name="Yue Z."/>
            <person name="Wang Z."/>
            <person name="Wang J."/>
            <person name="Shao J.Z."/>
            <person name="Chen X."/>
        </authorList>
    </citation>
    <scope>NUCLEOTIDE SEQUENCE [LARGE SCALE GENOMIC DNA]</scope>
    <source>
        <strain evidence="1">SSNF</strain>
        <tissue evidence="1">Blood</tissue>
    </source>
</reference>
<name>A0A0F8AUT4_LARCR</name>
<sequence>MAAFLQWRKFVFFDKDTVKDPVKDPGDSGKNFALPGGISACDSGRGHIVLGDILHHGG</sequence>
<gene>
    <name evidence="1" type="ORF">EH28_07761</name>
</gene>
<protein>
    <submittedName>
        <fullName evidence="1">Vacuolar protein sorting-associated protein 11</fullName>
    </submittedName>
</protein>
<dbReference type="AlphaFoldDB" id="A0A0F8AUT4"/>
<dbReference type="EMBL" id="KQ042667">
    <property type="protein sequence ID" value="KKF12151.1"/>
    <property type="molecule type" value="Genomic_DNA"/>
</dbReference>